<reference evidence="3" key="1">
    <citation type="submission" date="2016-07" db="EMBL/GenBank/DDBJ databases">
        <title>Nontailed viruses are major unrecognized killers of bacteria in the ocean.</title>
        <authorList>
            <person name="Kauffman K."/>
            <person name="Hussain F."/>
            <person name="Yang J."/>
            <person name="Arevalo P."/>
            <person name="Brown J."/>
            <person name="Cutler M."/>
            <person name="Kelly L."/>
            <person name="Polz M.F."/>
        </authorList>
    </citation>
    <scope>NUCLEOTIDE SEQUENCE [LARGE SCALE GENOMIC DNA]</scope>
    <source>
        <strain evidence="3">10N.261.48.B5</strain>
    </source>
</reference>
<keyword evidence="1" id="KW-0732">Signal</keyword>
<dbReference type="NCBIfam" id="TIGR03756">
    <property type="entry name" value="conj_TIGR03756"/>
    <property type="match status" value="1"/>
</dbReference>
<dbReference type="InterPro" id="IPR009649">
    <property type="entry name" value="TraU"/>
</dbReference>
<feature type="chain" id="PRO_5014776153" evidence="1">
    <location>
        <begin position="25"/>
        <end position="317"/>
    </location>
</feature>
<sequence>MGMTRCRLLNQCLFMLSLSAPCVAQGVLTTPEVLSSSACPDCVNYQVLGVCVWMTCTPAGCSTDESVLVSHRLPETVVMSYPEVGEATWQPLGVSMPAAPLSKNGGRSTRRSTEGLDNVSMTFQNVDAIGHPGLDTIYEFLAGTGYFLRTNVTAMQPYYASTLDPLGWRWNIPDMFKLNSYNPFDGKLGTLGDVYPRGGFSTQRHPFKSAALAAYKAQHIITREGESRVYQSVVQPSYPGYWPPEPLSPQSTETAFQRLYPDGEMTAHVWPEFNDSLTLTDPYAKQQSQSGQYAWAVWRTYTGCERRGAVLIFSTGR</sequence>
<organism evidence="2 3">
    <name type="scientific">Vibrio splendidus</name>
    <dbReference type="NCBI Taxonomy" id="29497"/>
    <lineage>
        <taxon>Bacteria</taxon>
        <taxon>Pseudomonadati</taxon>
        <taxon>Pseudomonadota</taxon>
        <taxon>Gammaproteobacteria</taxon>
        <taxon>Vibrionales</taxon>
        <taxon>Vibrionaceae</taxon>
        <taxon>Vibrio</taxon>
    </lineage>
</organism>
<name>A0A2N7JWN8_VIBSP</name>
<dbReference type="InterPro" id="IPR026331">
    <property type="entry name" value="PFL_4710"/>
</dbReference>
<protein>
    <submittedName>
        <fullName evidence="2">Integrating conjugative element protein</fullName>
    </submittedName>
</protein>
<gene>
    <name evidence="2" type="ORF">BCT54_17830</name>
</gene>
<evidence type="ECO:0000313" key="3">
    <source>
        <dbReference type="Proteomes" id="UP000235533"/>
    </source>
</evidence>
<evidence type="ECO:0000313" key="2">
    <source>
        <dbReference type="EMBL" id="PMM64277.1"/>
    </source>
</evidence>
<proteinExistence type="predicted"/>
<dbReference type="Pfam" id="PF06834">
    <property type="entry name" value="TraU"/>
    <property type="match status" value="2"/>
</dbReference>
<dbReference type="Proteomes" id="UP000235533">
    <property type="component" value="Unassembled WGS sequence"/>
</dbReference>
<feature type="signal peptide" evidence="1">
    <location>
        <begin position="1"/>
        <end position="24"/>
    </location>
</feature>
<dbReference type="EMBL" id="MCZF01000027">
    <property type="protein sequence ID" value="PMM64277.1"/>
    <property type="molecule type" value="Genomic_DNA"/>
</dbReference>
<accession>A0A2N7JWN8</accession>
<comment type="caution">
    <text evidence="2">The sequence shown here is derived from an EMBL/GenBank/DDBJ whole genome shotgun (WGS) entry which is preliminary data.</text>
</comment>
<dbReference type="AlphaFoldDB" id="A0A2N7JWN8"/>
<evidence type="ECO:0000256" key="1">
    <source>
        <dbReference type="SAM" id="SignalP"/>
    </source>
</evidence>